<dbReference type="SUPFAM" id="SSF89447">
    <property type="entry name" value="AbrB/MazE/MraZ-like"/>
    <property type="match status" value="1"/>
</dbReference>
<dbReference type="InterPro" id="IPR007159">
    <property type="entry name" value="SpoVT-AbrB_dom"/>
</dbReference>
<dbReference type="GO" id="GO:0097351">
    <property type="term" value="F:toxin sequestering activity"/>
    <property type="evidence" value="ECO:0007669"/>
    <property type="project" value="InterPro"/>
</dbReference>
<dbReference type="RefSeq" id="WP_187001601.1">
    <property type="nucleotide sequence ID" value="NZ_CP060414.2"/>
</dbReference>
<feature type="domain" description="SpoVT-AbrB" evidence="1">
    <location>
        <begin position="4"/>
        <end position="49"/>
    </location>
</feature>
<name>A0A7H1MDG7_9NEIS</name>
<dbReference type="GO" id="GO:0003677">
    <property type="term" value="F:DNA binding"/>
    <property type="evidence" value="ECO:0007669"/>
    <property type="project" value="InterPro"/>
</dbReference>
<dbReference type="InterPro" id="IPR039052">
    <property type="entry name" value="Antitox_PemI-like"/>
</dbReference>
<dbReference type="Gene3D" id="2.10.260.10">
    <property type="match status" value="1"/>
</dbReference>
<evidence type="ECO:0000313" key="3">
    <source>
        <dbReference type="Proteomes" id="UP000516412"/>
    </source>
</evidence>
<sequence length="80" mass="8926">MKLQKWGNSAAVRFPKEIISRLGLEIGDELQTEIQGQTIMIKAAKRPKYKLSDLLAEMPEGAPRVAGWDEMSDVGREVAK</sequence>
<dbReference type="Pfam" id="PF04014">
    <property type="entry name" value="MazE_antitoxin"/>
    <property type="match status" value="1"/>
</dbReference>
<organism evidence="2 3">
    <name type="scientific">Neisseria musculi</name>
    <dbReference type="NCBI Taxonomy" id="1815583"/>
    <lineage>
        <taxon>Bacteria</taxon>
        <taxon>Pseudomonadati</taxon>
        <taxon>Pseudomonadota</taxon>
        <taxon>Betaproteobacteria</taxon>
        <taxon>Neisseriales</taxon>
        <taxon>Neisseriaceae</taxon>
        <taxon>Neisseria</taxon>
    </lineage>
</organism>
<dbReference type="InterPro" id="IPR037914">
    <property type="entry name" value="SpoVT-AbrB_sf"/>
</dbReference>
<dbReference type="Proteomes" id="UP000516412">
    <property type="component" value="Chromosome"/>
</dbReference>
<evidence type="ECO:0000313" key="2">
    <source>
        <dbReference type="EMBL" id="QNT59682.1"/>
    </source>
</evidence>
<evidence type="ECO:0000259" key="1">
    <source>
        <dbReference type="SMART" id="SM00966"/>
    </source>
</evidence>
<dbReference type="PANTHER" id="PTHR40516">
    <property type="entry name" value="ANTITOXIN CHPS-RELATED"/>
    <property type="match status" value="1"/>
</dbReference>
<reference evidence="2" key="1">
    <citation type="submission" date="2024-06" db="EMBL/GenBank/DDBJ databases">
        <title>Complete Genome Sequence of mouse commensal type strain Neisseria musculi.</title>
        <authorList>
            <person name="Thapa E."/>
            <person name="Aluvathingal J."/>
            <person name="Nadendla S."/>
            <person name="Mehta A."/>
            <person name="Tettelin H."/>
            <person name="Weyand N.J."/>
        </authorList>
    </citation>
    <scope>NUCLEOTIDE SEQUENCE</scope>
    <source>
        <strain evidence="2">NW831</strain>
    </source>
</reference>
<accession>A0A7H1MDG7</accession>
<proteinExistence type="predicted"/>
<dbReference type="KEGG" id="nmus:H7A79_0510"/>
<keyword evidence="3" id="KW-1185">Reference proteome</keyword>
<dbReference type="AlphaFoldDB" id="A0A7H1MDG7"/>
<protein>
    <submittedName>
        <fullName evidence="2">Antidote-toxin recognition MazE family protein</fullName>
    </submittedName>
</protein>
<dbReference type="SMART" id="SM00966">
    <property type="entry name" value="SpoVT_AbrB"/>
    <property type="match status" value="1"/>
</dbReference>
<dbReference type="EMBL" id="CP060414">
    <property type="protein sequence ID" value="QNT59682.1"/>
    <property type="molecule type" value="Genomic_DNA"/>
</dbReference>
<gene>
    <name evidence="2" type="ORF">H7A79_0510</name>
</gene>
<dbReference type="PANTHER" id="PTHR40516:SF1">
    <property type="entry name" value="ANTITOXIN CHPS-RELATED"/>
    <property type="match status" value="1"/>
</dbReference>